<feature type="modified residue" description="4-aspartylphosphate" evidence="1">
    <location>
        <position position="64"/>
    </location>
</feature>
<dbReference type="Gene3D" id="3.20.20.450">
    <property type="entry name" value="EAL domain"/>
    <property type="match status" value="1"/>
</dbReference>
<dbReference type="InterPro" id="IPR000160">
    <property type="entry name" value="GGDEF_dom"/>
</dbReference>
<dbReference type="InterPro" id="IPR050706">
    <property type="entry name" value="Cyclic-di-GMP_PDE-like"/>
</dbReference>
<organism evidence="5 6">
    <name type="scientific">Modicisalibacter ilicicola DSM 19980</name>
    <dbReference type="NCBI Taxonomy" id="1121942"/>
    <lineage>
        <taxon>Bacteria</taxon>
        <taxon>Pseudomonadati</taxon>
        <taxon>Pseudomonadota</taxon>
        <taxon>Gammaproteobacteria</taxon>
        <taxon>Oceanospirillales</taxon>
        <taxon>Halomonadaceae</taxon>
        <taxon>Modicisalibacter</taxon>
    </lineage>
</organism>
<gene>
    <name evidence="5" type="ORF">SAMN02745148_01180</name>
</gene>
<dbReference type="InterPro" id="IPR035919">
    <property type="entry name" value="EAL_sf"/>
</dbReference>
<dbReference type="SMART" id="SM00448">
    <property type="entry name" value="REC"/>
    <property type="match status" value="1"/>
</dbReference>
<dbReference type="SMART" id="SM00267">
    <property type="entry name" value="GGDEF"/>
    <property type="match status" value="1"/>
</dbReference>
<name>A0A1M4WEI7_9GAMM</name>
<protein>
    <submittedName>
        <fullName evidence="5">Diguanylate cyclase (GGDEF) domain-containing protein</fullName>
    </submittedName>
</protein>
<accession>A0A1M4WEI7</accession>
<feature type="domain" description="GGDEF" evidence="4">
    <location>
        <begin position="188"/>
        <end position="319"/>
    </location>
</feature>
<keyword evidence="1" id="KW-0597">Phosphoprotein</keyword>
<evidence type="ECO:0000259" key="4">
    <source>
        <dbReference type="PROSITE" id="PS50887"/>
    </source>
</evidence>
<reference evidence="5 6" key="1">
    <citation type="submission" date="2016-11" db="EMBL/GenBank/DDBJ databases">
        <authorList>
            <person name="Jaros S."/>
            <person name="Januszkiewicz K."/>
            <person name="Wedrychowicz H."/>
        </authorList>
    </citation>
    <scope>NUCLEOTIDE SEQUENCE [LARGE SCALE GENOMIC DNA]</scope>
    <source>
        <strain evidence="5 6">DSM 19980</strain>
    </source>
</reference>
<dbReference type="CDD" id="cd01948">
    <property type="entry name" value="EAL"/>
    <property type="match status" value="1"/>
</dbReference>
<evidence type="ECO:0000259" key="3">
    <source>
        <dbReference type="PROSITE" id="PS50883"/>
    </source>
</evidence>
<dbReference type="RefSeq" id="WP_245791855.1">
    <property type="nucleotide sequence ID" value="NZ_FQUJ01000004.1"/>
</dbReference>
<dbReference type="InterPro" id="IPR029787">
    <property type="entry name" value="Nucleotide_cyclase"/>
</dbReference>
<evidence type="ECO:0000256" key="1">
    <source>
        <dbReference type="PROSITE-ProRule" id="PRU00169"/>
    </source>
</evidence>
<dbReference type="GO" id="GO:0000160">
    <property type="term" value="P:phosphorelay signal transduction system"/>
    <property type="evidence" value="ECO:0007669"/>
    <property type="project" value="InterPro"/>
</dbReference>
<dbReference type="SUPFAM" id="SSF52172">
    <property type="entry name" value="CheY-like"/>
    <property type="match status" value="1"/>
</dbReference>
<dbReference type="SUPFAM" id="SSF141868">
    <property type="entry name" value="EAL domain-like"/>
    <property type="match status" value="1"/>
</dbReference>
<dbReference type="SUPFAM" id="SSF55073">
    <property type="entry name" value="Nucleotide cyclase"/>
    <property type="match status" value="1"/>
</dbReference>
<feature type="domain" description="EAL" evidence="3">
    <location>
        <begin position="327"/>
        <end position="583"/>
    </location>
</feature>
<feature type="domain" description="Response regulatory" evidence="2">
    <location>
        <begin position="14"/>
        <end position="131"/>
    </location>
</feature>
<dbReference type="InterPro" id="IPR001789">
    <property type="entry name" value="Sig_transdc_resp-reg_receiver"/>
</dbReference>
<dbReference type="PANTHER" id="PTHR33121">
    <property type="entry name" value="CYCLIC DI-GMP PHOSPHODIESTERASE PDEF"/>
    <property type="match status" value="1"/>
</dbReference>
<dbReference type="PANTHER" id="PTHR33121:SF79">
    <property type="entry name" value="CYCLIC DI-GMP PHOSPHODIESTERASE PDED-RELATED"/>
    <property type="match status" value="1"/>
</dbReference>
<dbReference type="Pfam" id="PF00072">
    <property type="entry name" value="Response_reg"/>
    <property type="match status" value="1"/>
</dbReference>
<dbReference type="InterPro" id="IPR011006">
    <property type="entry name" value="CheY-like_superfamily"/>
</dbReference>
<evidence type="ECO:0000313" key="6">
    <source>
        <dbReference type="Proteomes" id="UP000184346"/>
    </source>
</evidence>
<dbReference type="PROSITE" id="PS50887">
    <property type="entry name" value="GGDEF"/>
    <property type="match status" value="1"/>
</dbReference>
<dbReference type="PROSITE" id="PS50110">
    <property type="entry name" value="RESPONSE_REGULATORY"/>
    <property type="match status" value="1"/>
</dbReference>
<dbReference type="Gene3D" id="3.40.50.2300">
    <property type="match status" value="1"/>
</dbReference>
<proteinExistence type="predicted"/>
<dbReference type="InterPro" id="IPR001633">
    <property type="entry name" value="EAL_dom"/>
</dbReference>
<dbReference type="Gene3D" id="3.30.70.270">
    <property type="match status" value="1"/>
</dbReference>
<dbReference type="Pfam" id="PF00990">
    <property type="entry name" value="GGDEF"/>
    <property type="match status" value="1"/>
</dbReference>
<dbReference type="EMBL" id="FQUJ01000004">
    <property type="protein sequence ID" value="SHE79624.1"/>
    <property type="molecule type" value="Genomic_DNA"/>
</dbReference>
<dbReference type="Pfam" id="PF00563">
    <property type="entry name" value="EAL"/>
    <property type="match status" value="1"/>
</dbReference>
<sequence>MNEVDCPMELASKRVLIVDDQPTNIELLETLLEEHGFEQLEGVSDPRQVLNHCRRQRPDLILLDIRMPHLDGFQVLEQLESHFAEQMPPVIVLTAQIDDQTRLRALSMGVRDFLGKPLRHDEVIQRLNNVLAVQHRYQVRDRQADELELMVAERTRQLEYQSRTDPITGLPNRRALLQHLDALARAGRSIGLLFIALDSLDDIVRLHGYGVTETLLWGLGDSLEEQLDASHYLGLWAGSELLIVWADATDLASLERLALVVHEHIQTNHHVGDLLLPLKARIGVHFAQGGEPERLVQMAALALPLPQRDNRHIQSYTRGLEAAQQKHLSLQQALHGAVLRGEFSLTYQPKVSLVDGRVQGVEALLRWYHPNLGWVPPEEFVPLAEASGDILAIGAWALEAAIRQAAQWYAEGRIADEFDVAINVAARQLSQKNFAERLLSLLVDHRLPCQHLSLEVTESDLMVDVETARTQLTLLSRAGIRIAIDDFGTGYSSLAYLKALPVSVLKIDRAFVDGLADNPEDQRLVRMIIALAHGCGCLAVAEGIESRDQAKLLKGLGCDVGQGYLYSAPLTADELVALCREAEPGLANLRACLDP</sequence>
<keyword evidence="6" id="KW-1185">Reference proteome</keyword>
<dbReference type="STRING" id="1121942.SAMN02745148_01180"/>
<dbReference type="AlphaFoldDB" id="A0A1M4WEI7"/>
<dbReference type="InterPro" id="IPR043128">
    <property type="entry name" value="Rev_trsase/Diguanyl_cyclase"/>
</dbReference>
<dbReference type="Proteomes" id="UP000184346">
    <property type="component" value="Unassembled WGS sequence"/>
</dbReference>
<dbReference type="PROSITE" id="PS50883">
    <property type="entry name" value="EAL"/>
    <property type="match status" value="1"/>
</dbReference>
<evidence type="ECO:0000259" key="2">
    <source>
        <dbReference type="PROSITE" id="PS50110"/>
    </source>
</evidence>
<dbReference type="GO" id="GO:0071111">
    <property type="term" value="F:cyclic-guanylate-specific phosphodiesterase activity"/>
    <property type="evidence" value="ECO:0007669"/>
    <property type="project" value="InterPro"/>
</dbReference>
<evidence type="ECO:0000313" key="5">
    <source>
        <dbReference type="EMBL" id="SHE79624.1"/>
    </source>
</evidence>
<dbReference type="SMART" id="SM00052">
    <property type="entry name" value="EAL"/>
    <property type="match status" value="1"/>
</dbReference>